<organism evidence="10 11">
    <name type="scientific">Daphnia pulex</name>
    <name type="common">Water flea</name>
    <dbReference type="NCBI Taxonomy" id="6669"/>
    <lineage>
        <taxon>Eukaryota</taxon>
        <taxon>Metazoa</taxon>
        <taxon>Ecdysozoa</taxon>
        <taxon>Arthropoda</taxon>
        <taxon>Crustacea</taxon>
        <taxon>Branchiopoda</taxon>
        <taxon>Diplostraca</taxon>
        <taxon>Cladocera</taxon>
        <taxon>Anomopoda</taxon>
        <taxon>Daphniidae</taxon>
        <taxon>Daphnia</taxon>
    </lineage>
</organism>
<keyword evidence="5" id="KW-0862">Zinc</keyword>
<proteinExistence type="predicted"/>
<dbReference type="PROSITE" id="PS50089">
    <property type="entry name" value="ZF_RING_2"/>
    <property type="match status" value="1"/>
</dbReference>
<dbReference type="PhylomeDB" id="E9GNY6"/>
<dbReference type="InterPro" id="IPR036691">
    <property type="entry name" value="Endo/exonu/phosph_ase_sf"/>
</dbReference>
<sequence length="313" mass="35210">MATGGSNEDDYLSTCGICFIKYDLLMNRPKVLPCSHTYCFTCIQVMIGSGNPLKCPMCRKTAVGIDKVESLPNNVHAEHNILLNKKLEKAEAEAKLSSKLLDAYFKSNNKSECQVFVVTDDHEPKVLSFNASKEVVNHFHQASMKIPDTEKPAKLRIISWESFMDNTIPEFKLLMTSLVNILKAQNPDVVFLYNVEPATLDRLKKSLPNFKFIYEFNERMSVTLLNTSVSYDSHEAVQLPVEGTGECIFLIVEAHVGSLKLKLINAEIYMYASDMWRENFTKLMLDKLGKESDATANIILRMGGCCDDQNALA</sequence>
<evidence type="ECO:0000256" key="5">
    <source>
        <dbReference type="ARBA" id="ARBA00022833"/>
    </source>
</evidence>
<reference evidence="10 11" key="1">
    <citation type="journal article" date="2011" name="Science">
        <title>The ecoresponsive genome of Daphnia pulex.</title>
        <authorList>
            <person name="Colbourne J.K."/>
            <person name="Pfrender M.E."/>
            <person name="Gilbert D."/>
            <person name="Thomas W.K."/>
            <person name="Tucker A."/>
            <person name="Oakley T.H."/>
            <person name="Tokishita S."/>
            <person name="Aerts A."/>
            <person name="Arnold G.J."/>
            <person name="Basu M.K."/>
            <person name="Bauer D.J."/>
            <person name="Caceres C.E."/>
            <person name="Carmel L."/>
            <person name="Casola C."/>
            <person name="Choi J.H."/>
            <person name="Detter J.C."/>
            <person name="Dong Q."/>
            <person name="Dusheyko S."/>
            <person name="Eads B.D."/>
            <person name="Frohlich T."/>
            <person name="Geiler-Samerotte K.A."/>
            <person name="Gerlach D."/>
            <person name="Hatcher P."/>
            <person name="Jogdeo S."/>
            <person name="Krijgsveld J."/>
            <person name="Kriventseva E.V."/>
            <person name="Kultz D."/>
            <person name="Laforsch C."/>
            <person name="Lindquist E."/>
            <person name="Lopez J."/>
            <person name="Manak J.R."/>
            <person name="Muller J."/>
            <person name="Pangilinan J."/>
            <person name="Patwardhan R.P."/>
            <person name="Pitluck S."/>
            <person name="Pritham E.J."/>
            <person name="Rechtsteiner A."/>
            <person name="Rho M."/>
            <person name="Rogozin I.B."/>
            <person name="Sakarya O."/>
            <person name="Salamov A."/>
            <person name="Schaack S."/>
            <person name="Shapiro H."/>
            <person name="Shiga Y."/>
            <person name="Skalitzky C."/>
            <person name="Smith Z."/>
            <person name="Souvorov A."/>
            <person name="Sung W."/>
            <person name="Tang Z."/>
            <person name="Tsuchiya D."/>
            <person name="Tu H."/>
            <person name="Vos H."/>
            <person name="Wang M."/>
            <person name="Wolf Y.I."/>
            <person name="Yamagata H."/>
            <person name="Yamada T."/>
            <person name="Ye Y."/>
            <person name="Shaw J.R."/>
            <person name="Andrews J."/>
            <person name="Crease T.J."/>
            <person name="Tang H."/>
            <person name="Lucas S.M."/>
            <person name="Robertson H.M."/>
            <person name="Bork P."/>
            <person name="Koonin E.V."/>
            <person name="Zdobnov E.M."/>
            <person name="Grigoriev I.V."/>
            <person name="Lynch M."/>
            <person name="Boore J.L."/>
        </authorList>
    </citation>
    <scope>NUCLEOTIDE SEQUENCE [LARGE SCALE GENOMIC DNA]</scope>
</reference>
<dbReference type="Proteomes" id="UP000000305">
    <property type="component" value="Unassembled WGS sequence"/>
</dbReference>
<feature type="domain" description="RING-type" evidence="9">
    <location>
        <begin position="15"/>
        <end position="59"/>
    </location>
</feature>
<protein>
    <recommendedName>
        <fullName evidence="2">E3 ubiquitin-protein ligase RNF182</fullName>
    </recommendedName>
    <alternativeName>
        <fullName evidence="7">RING finger protein 182</fullName>
    </alternativeName>
    <alternativeName>
        <fullName evidence="6">RING-type E3 ubiquitin transferase RNF182</fullName>
    </alternativeName>
</protein>
<dbReference type="AlphaFoldDB" id="E9GNY6"/>
<dbReference type="KEGG" id="dpx:DAPPUDRAFT_245735"/>
<evidence type="ECO:0000313" key="11">
    <source>
        <dbReference type="Proteomes" id="UP000000305"/>
    </source>
</evidence>
<dbReference type="HOGENOM" id="CLU_064164_0_0_1"/>
<dbReference type="SUPFAM" id="SSF57850">
    <property type="entry name" value="RING/U-box"/>
    <property type="match status" value="1"/>
</dbReference>
<evidence type="ECO:0000256" key="1">
    <source>
        <dbReference type="ARBA" id="ARBA00011482"/>
    </source>
</evidence>
<dbReference type="PANTHER" id="PTHR46675">
    <property type="entry name" value="E3 UBIQUITIN-PROTEIN LIGASE RNF182"/>
    <property type="match status" value="1"/>
</dbReference>
<name>E9GNY6_DAPPU</name>
<evidence type="ECO:0000256" key="4">
    <source>
        <dbReference type="ARBA" id="ARBA00022771"/>
    </source>
</evidence>
<keyword evidence="11" id="KW-1185">Reference proteome</keyword>
<dbReference type="PROSITE" id="PS00518">
    <property type="entry name" value="ZF_RING_1"/>
    <property type="match status" value="1"/>
</dbReference>
<dbReference type="InterPro" id="IPR013083">
    <property type="entry name" value="Znf_RING/FYVE/PHD"/>
</dbReference>
<dbReference type="InterPro" id="IPR017907">
    <property type="entry name" value="Znf_RING_CS"/>
</dbReference>
<evidence type="ECO:0000259" key="9">
    <source>
        <dbReference type="PROSITE" id="PS50089"/>
    </source>
</evidence>
<dbReference type="InterPro" id="IPR042285">
    <property type="entry name" value="RNF182"/>
</dbReference>
<evidence type="ECO:0000256" key="2">
    <source>
        <dbReference type="ARBA" id="ARBA00014050"/>
    </source>
</evidence>
<evidence type="ECO:0000313" key="10">
    <source>
        <dbReference type="EMBL" id="EFX78863.1"/>
    </source>
</evidence>
<dbReference type="GO" id="GO:0016567">
    <property type="term" value="P:protein ubiquitination"/>
    <property type="evidence" value="ECO:0007669"/>
    <property type="project" value="UniProtKB-UniPathway"/>
</dbReference>
<dbReference type="InterPro" id="IPR001841">
    <property type="entry name" value="Znf_RING"/>
</dbReference>
<accession>E9GNY6</accession>
<keyword evidence="3" id="KW-0479">Metal-binding</keyword>
<dbReference type="eggNOG" id="ENOG502RTCW">
    <property type="taxonomic scope" value="Eukaryota"/>
</dbReference>
<dbReference type="InParanoid" id="E9GNY6"/>
<keyword evidence="4 8" id="KW-0863">Zinc-finger</keyword>
<evidence type="ECO:0000256" key="7">
    <source>
        <dbReference type="ARBA" id="ARBA00031239"/>
    </source>
</evidence>
<evidence type="ECO:0000256" key="8">
    <source>
        <dbReference type="PROSITE-ProRule" id="PRU00175"/>
    </source>
</evidence>
<dbReference type="Pfam" id="PF13445">
    <property type="entry name" value="zf-RING_UBOX"/>
    <property type="match status" value="1"/>
</dbReference>
<dbReference type="PANTHER" id="PTHR46675:SF4">
    <property type="entry name" value="E3 UBIQUITIN-PROTEIN LIGASE RNF182"/>
    <property type="match status" value="1"/>
</dbReference>
<dbReference type="UniPathway" id="UPA00143"/>
<comment type="subunit">
    <text evidence="1">Interacts with ATP6V0C.</text>
</comment>
<evidence type="ECO:0000256" key="6">
    <source>
        <dbReference type="ARBA" id="ARBA00030086"/>
    </source>
</evidence>
<dbReference type="Gene3D" id="3.60.10.10">
    <property type="entry name" value="Endonuclease/exonuclease/phosphatase"/>
    <property type="match status" value="1"/>
</dbReference>
<gene>
    <name evidence="10" type="ORF">DAPPUDRAFT_245735</name>
</gene>
<dbReference type="InterPro" id="IPR027370">
    <property type="entry name" value="Znf-RING_euk"/>
</dbReference>
<dbReference type="GO" id="GO:0008270">
    <property type="term" value="F:zinc ion binding"/>
    <property type="evidence" value="ECO:0007669"/>
    <property type="project" value="UniProtKB-KW"/>
</dbReference>
<dbReference type="SMART" id="SM00184">
    <property type="entry name" value="RING"/>
    <property type="match status" value="1"/>
</dbReference>
<evidence type="ECO:0000256" key="3">
    <source>
        <dbReference type="ARBA" id="ARBA00022723"/>
    </source>
</evidence>
<dbReference type="Gene3D" id="3.30.40.10">
    <property type="entry name" value="Zinc/RING finger domain, C3HC4 (zinc finger)"/>
    <property type="match status" value="1"/>
</dbReference>
<dbReference type="OrthoDB" id="6363022at2759"/>
<dbReference type="EMBL" id="GL732555">
    <property type="protein sequence ID" value="EFX78863.1"/>
    <property type="molecule type" value="Genomic_DNA"/>
</dbReference>